<evidence type="ECO:0000313" key="1">
    <source>
        <dbReference type="EMBL" id="ALM02581.1"/>
    </source>
</evidence>
<protein>
    <submittedName>
        <fullName evidence="1">Uncharacterized protein</fullName>
    </submittedName>
</protein>
<name>A0A0S1S1V2_9CAUD</name>
<reference evidence="1 2" key="1">
    <citation type="submission" date="2015-10" db="EMBL/GenBank/DDBJ databases">
        <title>Complete genome sequence of Klebsiella pneumoniae bacteriophage vB_KpnM_KB57.</title>
        <authorList>
            <person name="Volozhantsev N.V."/>
            <person name="Popova A.V."/>
            <person name="Krasilnikova V.M."/>
            <person name="Bogun A.G."/>
        </authorList>
    </citation>
    <scope>NUCLEOTIDE SEQUENCE [LARGE SCALE GENOMIC DNA]</scope>
</reference>
<dbReference type="EMBL" id="KT934943">
    <property type="protein sequence ID" value="ALM02581.1"/>
    <property type="molecule type" value="Genomic_DNA"/>
</dbReference>
<organism evidence="1 2">
    <name type="scientific">Klebsiella phage vB_KpnM_KB57</name>
    <dbReference type="NCBI Taxonomy" id="1719140"/>
    <lineage>
        <taxon>Viruses</taxon>
        <taxon>Duplodnaviria</taxon>
        <taxon>Heunggongvirae</taxon>
        <taxon>Uroviricota</taxon>
        <taxon>Caudoviricetes</taxon>
        <taxon>Vequintavirinae</taxon>
        <taxon>Mydovirus</taxon>
        <taxon>Mydovirus KB57</taxon>
    </lineage>
</organism>
<keyword evidence="2" id="KW-1185">Reference proteome</keyword>
<evidence type="ECO:0000313" key="2">
    <source>
        <dbReference type="Proteomes" id="UP000203990"/>
    </source>
</evidence>
<sequence>MKTVIFNNKKNTVTAQKVGEYIELTDLYSDAPIRLSPAEYANTDLVKHTVAMEFEFFEYLSFFQDDFDGDGLYGA</sequence>
<dbReference type="Proteomes" id="UP000203990">
    <property type="component" value="Segment"/>
</dbReference>
<dbReference type="GeneID" id="26523160"/>
<dbReference type="KEGG" id="vg:26523160"/>
<gene>
    <name evidence="1" type="ORF">KB57_194</name>
</gene>
<accession>A0A0S1S1V2</accession>
<dbReference type="OrthoDB" id="25944at10239"/>
<proteinExistence type="predicted"/>
<dbReference type="RefSeq" id="YP_009187807.1">
    <property type="nucleotide sequence ID" value="NC_028659.1"/>
</dbReference>